<dbReference type="AlphaFoldDB" id="A0A0L8M853"/>
<evidence type="ECO:0000313" key="1">
    <source>
        <dbReference type="EMBL" id="KOG46484.1"/>
    </source>
</evidence>
<reference evidence="2" key="1">
    <citation type="submission" date="2015-07" db="EMBL/GenBank/DDBJ databases">
        <authorList>
            <consortium name="Consortium for Microbial Forensics and Genomics (microFORGE)"/>
            <person name="Knight B.M."/>
            <person name="Roberts D.P."/>
            <person name="Lin D."/>
            <person name="Hari K."/>
            <person name="Fletcher J."/>
            <person name="Melcher U."/>
            <person name="Blagden T."/>
            <person name="Winegar R.A."/>
        </authorList>
    </citation>
    <scope>NUCLEOTIDE SEQUENCE [LARGE SCALE GENOMIC DNA]</scope>
    <source>
        <strain evidence="2">NRRL B-1447</strain>
    </source>
</reference>
<dbReference type="PATRIC" id="fig|1961.12.peg.5897"/>
<gene>
    <name evidence="1" type="ORF">ADK75_26395</name>
</gene>
<dbReference type="EMBL" id="LGUV01000348">
    <property type="protein sequence ID" value="KOG46484.1"/>
    <property type="molecule type" value="Genomic_DNA"/>
</dbReference>
<proteinExistence type="predicted"/>
<dbReference type="Proteomes" id="UP000037084">
    <property type="component" value="Unassembled WGS sequence"/>
</dbReference>
<evidence type="ECO:0000313" key="2">
    <source>
        <dbReference type="Proteomes" id="UP000037084"/>
    </source>
</evidence>
<dbReference type="RefSeq" id="WP_053174621.1">
    <property type="nucleotide sequence ID" value="NZ_LGUV01000348.1"/>
</dbReference>
<accession>A0A0L8M853</accession>
<name>A0A0L8M853_STRVG</name>
<organism evidence="1 2">
    <name type="scientific">Streptomyces virginiae</name>
    <name type="common">Streptomyces cinnamonensis</name>
    <dbReference type="NCBI Taxonomy" id="1961"/>
    <lineage>
        <taxon>Bacteria</taxon>
        <taxon>Bacillati</taxon>
        <taxon>Actinomycetota</taxon>
        <taxon>Actinomycetes</taxon>
        <taxon>Kitasatosporales</taxon>
        <taxon>Streptomycetaceae</taxon>
        <taxon>Streptomyces</taxon>
    </lineage>
</organism>
<dbReference type="OrthoDB" id="4329102at2"/>
<comment type="caution">
    <text evidence="1">The sequence shown here is derived from an EMBL/GenBank/DDBJ whole genome shotgun (WGS) entry which is preliminary data.</text>
</comment>
<sequence>MADVYYIWRLAEAAQQIDLLAGFLATRQEQDPDARRDVADRAGAGRAAVAAGRLGEALEHVEELRERAARWAGHPHHPGEPGAAEHEARVWDYAKDMLRAEPGLARADLATARRILGDLRYLQRKICARPEVDAQACADAHHLAGRGAMAVELGRFGAARKELRRLRALAERSAGTDVT</sequence>
<protein>
    <submittedName>
        <fullName evidence="1">Uncharacterized protein</fullName>
    </submittedName>
</protein>